<feature type="domain" description="Neutral/alkaline non-lysosomal ceramidase N-terminal" evidence="4">
    <location>
        <begin position="34"/>
        <end position="284"/>
    </location>
</feature>
<dbReference type="GO" id="GO:0016020">
    <property type="term" value="C:membrane"/>
    <property type="evidence" value="ECO:0007669"/>
    <property type="project" value="GOC"/>
</dbReference>
<dbReference type="PANTHER" id="PTHR12670">
    <property type="entry name" value="CERAMIDASE"/>
    <property type="match status" value="1"/>
</dbReference>
<dbReference type="GO" id="GO:0005576">
    <property type="term" value="C:extracellular region"/>
    <property type="evidence" value="ECO:0007669"/>
    <property type="project" value="TreeGrafter"/>
</dbReference>
<dbReference type="InterPro" id="IPR006823">
    <property type="entry name" value="Ceramidase_alk"/>
</dbReference>
<evidence type="ECO:0000313" key="6">
    <source>
        <dbReference type="Proteomes" id="UP000518300"/>
    </source>
</evidence>
<gene>
    <name evidence="5" type="ORF">HG543_12225</name>
</gene>
<dbReference type="Proteomes" id="UP000518300">
    <property type="component" value="Unassembled WGS sequence"/>
</dbReference>
<name>A0A848LBJ5_9BACT</name>
<evidence type="ECO:0000256" key="1">
    <source>
        <dbReference type="PIRSR" id="PIRSR606823-1"/>
    </source>
</evidence>
<dbReference type="GO" id="GO:0017040">
    <property type="term" value="F:N-acylsphingosine amidohydrolase activity"/>
    <property type="evidence" value="ECO:0007669"/>
    <property type="project" value="InterPro"/>
</dbReference>
<sequence>MGASALFEREPTKRAARGARCGVAAVPFTLPDGIPMAGYSLMGKAGRRAAWELCARALVLEDDAGHVVAFVTADLMSASRYLHERAAALTRQGASGLDVHQIVLMGTHTHTAPGGFYGNNLYDTIAQSVPGFRRRLADDLARAIADAIEEAWRTARPARISLQTERLWGVSRNRSLAPFRENPEAAHWNSDPAFPGYRDGSEGPRSAEQLAVDPRVVILSAYDDEGRRIGTFATFGCHNTALGVDQKYYAPDWTGIAASLVEQDVTHGAPITLVGLSGAGDASPTPPGDDASHYKGPKKQGVDLARFVGAEVARTILASHARPPRLVPISLQSWFEEWVPAPGSDVAGLPGTRLAKWELGAPALAGAEDGRSLLYPGLVREGMRGGKFAPGHPQFPKVPALGVVGSLLKGLANLKPSPCHALHVVRVADHAFATVPGEPTACAAFQIESALRRLPGLATASVLGYAGDFAGYFTTRAEFLLQHYEGASTLYGSESVNHLAARLARLARSAPFAAPGREVAAFQLEAPEEAEASIAPRAAAPPAASLTLKRSAPLVVTERSNAPAEGGGSGTSAALAATATSGEAIASGGHREGRTVFAWWAWPAEHAPEDVLRVQLELRASGGPEEVHLLNPVEVRLLDEPLFGEGRHVWQARFELDASLEGLSIEAIPRPPAPFSARSVVLERAPELGVAPAEPRVVLELSPFTAASAVAPALANARSRARAVPPPETEDEGVPPMGPVEVEELLREAERDPVGVGRLLSARIDASAQPSDEEAAALARKTVAALRERAETPEGAVMLEAFAPPAPTKAAPAIRLPEGFTFDGYDPDAIPIDPTNTRFETKADWLSYVVFAGGLYHTRLLKLDPVRRNGAFNSRFTYPLASPTKETPVEVALFSDFGNGLPHARYIARQLTACPYAIHLGDVYYAGTRQEFEHFFAEPLEPLLENTELFMLAGNHEMYSRGTTFHAWLDKKRDRYPERQKQEGATFRLVSDRFQIVGVDTAWWKYGRIEPEVLELVRGWLREGRDARMNILLTSEHGWDFGSAKTTDLLKEDLRGIVDAGLVDLWFWGNVHHAALYEPSALGPFVASCIGHAGYPYYTLKPGDAPKSAAPVRWAEYEHRFSGWKAAGGGPLREDMGNNGWCKLRLLHDGTAELVYIDWRRRERHRAKVARTPQGVVLT</sequence>
<keyword evidence="2" id="KW-0479">Metal-binding</keyword>
<dbReference type="SUPFAM" id="SSF56300">
    <property type="entry name" value="Metallo-dependent phosphatases"/>
    <property type="match status" value="1"/>
</dbReference>
<dbReference type="Pfam" id="PF00149">
    <property type="entry name" value="Metallophos"/>
    <property type="match status" value="1"/>
</dbReference>
<dbReference type="Pfam" id="PF04734">
    <property type="entry name" value="Ceramidase_alk"/>
    <property type="match status" value="2"/>
</dbReference>
<dbReference type="GO" id="GO:0046512">
    <property type="term" value="P:sphingosine biosynthetic process"/>
    <property type="evidence" value="ECO:0007669"/>
    <property type="project" value="TreeGrafter"/>
</dbReference>
<feature type="binding site" evidence="2">
    <location>
        <position position="438"/>
    </location>
    <ligand>
        <name>Zn(2+)</name>
        <dbReference type="ChEBI" id="CHEBI:29105"/>
    </ligand>
</feature>
<protein>
    <recommendedName>
        <fullName evidence="7">Ceramidase</fullName>
    </recommendedName>
</protein>
<comment type="caution">
    <text evidence="5">The sequence shown here is derived from an EMBL/GenBank/DDBJ whole genome shotgun (WGS) entry which is preliminary data.</text>
</comment>
<dbReference type="Gene3D" id="3.60.21.10">
    <property type="match status" value="1"/>
</dbReference>
<dbReference type="InterPro" id="IPR004843">
    <property type="entry name" value="Calcineurin-like_PHP"/>
</dbReference>
<evidence type="ECO:0000259" key="4">
    <source>
        <dbReference type="Pfam" id="PF04734"/>
    </source>
</evidence>
<feature type="domain" description="Neutral/alkaline non-lysosomal ceramidase N-terminal" evidence="4">
    <location>
        <begin position="421"/>
        <end position="497"/>
    </location>
</feature>
<feature type="domain" description="Calcineurin-like phosphoesterase" evidence="3">
    <location>
        <begin position="893"/>
        <end position="1072"/>
    </location>
</feature>
<feature type="binding site" evidence="2">
    <location>
        <position position="108"/>
    </location>
    <ligand>
        <name>Zn(2+)</name>
        <dbReference type="ChEBI" id="CHEBI:29105"/>
    </ligand>
</feature>
<keyword evidence="2" id="KW-0862">Zinc</keyword>
<dbReference type="PANTHER" id="PTHR12670:SF1">
    <property type="entry name" value="NEUTRAL CERAMIDASE"/>
    <property type="match status" value="1"/>
</dbReference>
<comment type="cofactor">
    <cofactor evidence="2">
        <name>Zn(2+)</name>
        <dbReference type="ChEBI" id="CHEBI:29105"/>
    </cofactor>
    <text evidence="2">Binds 1 zinc ion per subunit.</text>
</comment>
<reference evidence="5 6" key="1">
    <citation type="submission" date="2020-04" db="EMBL/GenBank/DDBJ databases">
        <title>Draft genome of Pyxidicoccus fallax type strain.</title>
        <authorList>
            <person name="Whitworth D.E."/>
        </authorList>
    </citation>
    <scope>NUCLEOTIDE SEQUENCE [LARGE SCALE GENOMIC DNA]</scope>
    <source>
        <strain evidence="5 6">DSM 14698</strain>
    </source>
</reference>
<dbReference type="InterPro" id="IPR029052">
    <property type="entry name" value="Metallo-depent_PP-like"/>
</dbReference>
<dbReference type="RefSeq" id="WP_169344902.1">
    <property type="nucleotide sequence ID" value="NZ_JABBJJ010000043.1"/>
</dbReference>
<evidence type="ECO:0008006" key="7">
    <source>
        <dbReference type="Google" id="ProtNLM"/>
    </source>
</evidence>
<dbReference type="GO" id="GO:0046514">
    <property type="term" value="P:ceramide catabolic process"/>
    <property type="evidence" value="ECO:0007669"/>
    <property type="project" value="InterPro"/>
</dbReference>
<proteinExistence type="predicted"/>
<feature type="active site" description="Nucleophile" evidence="1">
    <location>
        <position position="283"/>
    </location>
</feature>
<keyword evidence="6" id="KW-1185">Reference proteome</keyword>
<evidence type="ECO:0000259" key="3">
    <source>
        <dbReference type="Pfam" id="PF00149"/>
    </source>
</evidence>
<dbReference type="EMBL" id="JABBJJ010000043">
    <property type="protein sequence ID" value="NMO15612.1"/>
    <property type="molecule type" value="Genomic_DNA"/>
</dbReference>
<organism evidence="5 6">
    <name type="scientific">Pyxidicoccus fallax</name>
    <dbReference type="NCBI Taxonomy" id="394095"/>
    <lineage>
        <taxon>Bacteria</taxon>
        <taxon>Pseudomonadati</taxon>
        <taxon>Myxococcota</taxon>
        <taxon>Myxococcia</taxon>
        <taxon>Myxococcales</taxon>
        <taxon>Cystobacterineae</taxon>
        <taxon>Myxococcaceae</taxon>
        <taxon>Pyxidicoccus</taxon>
    </lineage>
</organism>
<dbReference type="GO" id="GO:0042759">
    <property type="term" value="P:long-chain fatty acid biosynthetic process"/>
    <property type="evidence" value="ECO:0007669"/>
    <property type="project" value="TreeGrafter"/>
</dbReference>
<dbReference type="GO" id="GO:0046872">
    <property type="term" value="F:metal ion binding"/>
    <property type="evidence" value="ECO:0007669"/>
    <property type="project" value="UniProtKB-KW"/>
</dbReference>
<evidence type="ECO:0000256" key="2">
    <source>
        <dbReference type="PIRSR" id="PIRSR606823-2"/>
    </source>
</evidence>
<evidence type="ECO:0000313" key="5">
    <source>
        <dbReference type="EMBL" id="NMO15612.1"/>
    </source>
</evidence>
<dbReference type="InterPro" id="IPR031329">
    <property type="entry name" value="NEUT/ALK_ceramidase_N"/>
</dbReference>
<accession>A0A848LBJ5</accession>
<dbReference type="AlphaFoldDB" id="A0A848LBJ5"/>
<feature type="binding site" evidence="2">
    <location>
        <position position="238"/>
    </location>
    <ligand>
        <name>Zn(2+)</name>
        <dbReference type="ChEBI" id="CHEBI:29105"/>
    </ligand>
</feature>
<feature type="binding site" evidence="2">
    <location>
        <position position="472"/>
    </location>
    <ligand>
        <name>Zn(2+)</name>
        <dbReference type="ChEBI" id="CHEBI:29105"/>
    </ligand>
</feature>